<sequence>MWSGNHRPTARSTVTDQTEEYLLSEQGILIDELPKVSLHDHLDGGLRPATIVEIGRETGVPLPAEEPEALAEWFRATADSGSLTDYIATFETTVAVMQTAPALERVAREFVLDLAADGVVHGEVRWAPEQHQRAGLTLDQAVEAVQEGLQQGIQEAAEQGYRLRVGQLISAMRHADRSLEIAELALRHRERGVVGFDIAGAEAGFPASRHRAAFELLAAAHFPTTVHAGEADGLDSIRSALLDGRALRLGHGVRLAEDIRIERQDDDASYVTLGELSEWVKDREIALELSPSSNLQTGAIAAWGSELIDHPFDLLYQLGFRVTVNTDNRLVSATTLSRELALLSDTFGYDLDDIETFQLNAAHAAFLPLDERRDLVETISAGFEAA</sequence>
<comment type="cofactor">
    <cofactor evidence="1">
        <name>Zn(2+)</name>
        <dbReference type="ChEBI" id="CHEBI:29105"/>
    </cofactor>
</comment>
<dbReference type="PANTHER" id="PTHR11409:SF43">
    <property type="entry name" value="ADENOSINE DEAMINASE"/>
    <property type="match status" value="1"/>
</dbReference>
<comment type="caution">
    <text evidence="9">The sequence shown here is derived from an EMBL/GenBank/DDBJ whole genome shotgun (WGS) entry which is preliminary data.</text>
</comment>
<keyword evidence="4" id="KW-0479">Metal-binding</keyword>
<dbReference type="NCBIfam" id="NF006847">
    <property type="entry name" value="PRK09358.1-2"/>
    <property type="match status" value="1"/>
</dbReference>
<feature type="domain" description="Adenosine deaminase" evidence="8">
    <location>
        <begin position="34"/>
        <end position="380"/>
    </location>
</feature>
<gene>
    <name evidence="9" type="ORF">C5C04_04925</name>
    <name evidence="10" type="ORF">C5C40_04790</name>
</gene>
<dbReference type="Pfam" id="PF00962">
    <property type="entry name" value="A_deaminase"/>
    <property type="match status" value="1"/>
</dbReference>
<keyword evidence="5" id="KW-0378">Hydrolase</keyword>
<evidence type="ECO:0000256" key="1">
    <source>
        <dbReference type="ARBA" id="ARBA00001947"/>
    </source>
</evidence>
<dbReference type="AlphaFoldDB" id="A0ABD6WAB4"/>
<organism evidence="9 11">
    <name type="scientific">Rathayibacter rathayi</name>
    <name type="common">Corynebacterium rathayi</name>
    <dbReference type="NCBI Taxonomy" id="33887"/>
    <lineage>
        <taxon>Bacteria</taxon>
        <taxon>Bacillati</taxon>
        <taxon>Actinomycetota</taxon>
        <taxon>Actinomycetes</taxon>
        <taxon>Micrococcales</taxon>
        <taxon>Microbacteriaceae</taxon>
        <taxon>Rathayibacter</taxon>
    </lineage>
</organism>
<evidence type="ECO:0000313" key="10">
    <source>
        <dbReference type="EMBL" id="PPH78520.1"/>
    </source>
</evidence>
<accession>A0ABD6WAB4</accession>
<evidence type="ECO:0000256" key="6">
    <source>
        <dbReference type="ARBA" id="ARBA00022833"/>
    </source>
</evidence>
<evidence type="ECO:0000256" key="5">
    <source>
        <dbReference type="ARBA" id="ARBA00022801"/>
    </source>
</evidence>
<dbReference type="Proteomes" id="UP000237881">
    <property type="component" value="Unassembled WGS sequence"/>
</dbReference>
<dbReference type="Gene3D" id="3.20.20.140">
    <property type="entry name" value="Metal-dependent hydrolases"/>
    <property type="match status" value="1"/>
</dbReference>
<evidence type="ECO:0000256" key="7">
    <source>
        <dbReference type="ARBA" id="ARBA00023080"/>
    </source>
</evidence>
<dbReference type="GO" id="GO:0004000">
    <property type="term" value="F:adenosine deaminase activity"/>
    <property type="evidence" value="ECO:0007669"/>
    <property type="project" value="UniProtKB-ARBA"/>
</dbReference>
<dbReference type="EC" id="3.5.4.4" evidence="3"/>
<dbReference type="Proteomes" id="UP000239698">
    <property type="component" value="Unassembled WGS sequence"/>
</dbReference>
<dbReference type="EMBL" id="PSVT01000006">
    <property type="protein sequence ID" value="PPH78520.1"/>
    <property type="molecule type" value="Genomic_DNA"/>
</dbReference>
<evidence type="ECO:0000313" key="12">
    <source>
        <dbReference type="Proteomes" id="UP000239698"/>
    </source>
</evidence>
<proteinExistence type="inferred from homology"/>
<evidence type="ECO:0000256" key="2">
    <source>
        <dbReference type="ARBA" id="ARBA00006676"/>
    </source>
</evidence>
<name>A0ABD6WAB4_RATRA</name>
<keyword evidence="7" id="KW-0546">Nucleotide metabolism</keyword>
<keyword evidence="6" id="KW-0862">Zinc</keyword>
<dbReference type="PANTHER" id="PTHR11409">
    <property type="entry name" value="ADENOSINE DEAMINASE"/>
    <property type="match status" value="1"/>
</dbReference>
<dbReference type="InterPro" id="IPR001365">
    <property type="entry name" value="A_deaminase_dom"/>
</dbReference>
<comment type="similarity">
    <text evidence="2">Belongs to the metallo-dependent hydrolases superfamily. Adenosine and AMP deaminases family.</text>
</comment>
<dbReference type="GO" id="GO:0046872">
    <property type="term" value="F:metal ion binding"/>
    <property type="evidence" value="ECO:0007669"/>
    <property type="project" value="UniProtKB-KW"/>
</dbReference>
<dbReference type="NCBIfam" id="TIGR01430">
    <property type="entry name" value="aden_deam"/>
    <property type="match status" value="1"/>
</dbReference>
<evidence type="ECO:0000313" key="11">
    <source>
        <dbReference type="Proteomes" id="UP000237881"/>
    </source>
</evidence>
<keyword evidence="12" id="KW-1185">Reference proteome</keyword>
<evidence type="ECO:0000256" key="4">
    <source>
        <dbReference type="ARBA" id="ARBA00022723"/>
    </source>
</evidence>
<evidence type="ECO:0000313" key="9">
    <source>
        <dbReference type="EMBL" id="PPF14980.1"/>
    </source>
</evidence>
<reference evidence="11 12" key="1">
    <citation type="submission" date="2018-02" db="EMBL/GenBank/DDBJ databases">
        <title>Bacteriophage NCPPB3778 and a type I-E CRISPR drive the evolution of the US Biological Select Agent, Rathayibacter toxicus.</title>
        <authorList>
            <person name="Davis E.W.II."/>
            <person name="Tabima J.F."/>
            <person name="Weisberg A.J."/>
            <person name="Lopes L.D."/>
            <person name="Wiseman M.S."/>
            <person name="Wiseman M.S."/>
            <person name="Pupko T."/>
            <person name="Belcher M.S."/>
            <person name="Sechler A.J."/>
            <person name="Tancos M.A."/>
            <person name="Schroeder B.K."/>
            <person name="Murray T.D."/>
            <person name="Luster D.G."/>
            <person name="Schneider W.L."/>
            <person name="Rogers E."/>
            <person name="Andreote F.D."/>
            <person name="Grunwald N.J."/>
            <person name="Putnam M.L."/>
            <person name="Chang J.H."/>
        </authorList>
    </citation>
    <scope>NUCLEOTIDE SEQUENCE [LARGE SCALE GENOMIC DNA]</scope>
    <source>
        <strain evidence="10 12">AY1D6</strain>
        <strain evidence="9 11">AY1I9</strain>
    </source>
</reference>
<dbReference type="EMBL" id="PSUL01000007">
    <property type="protein sequence ID" value="PPF14980.1"/>
    <property type="molecule type" value="Genomic_DNA"/>
</dbReference>
<dbReference type="InterPro" id="IPR006330">
    <property type="entry name" value="Ado/ade_deaminase"/>
</dbReference>
<dbReference type="SUPFAM" id="SSF51556">
    <property type="entry name" value="Metallo-dependent hydrolases"/>
    <property type="match status" value="1"/>
</dbReference>
<protein>
    <recommendedName>
        <fullName evidence="3">adenosine deaminase</fullName>
        <ecNumber evidence="3">3.5.4.4</ecNumber>
    </recommendedName>
</protein>
<dbReference type="GO" id="GO:0009117">
    <property type="term" value="P:nucleotide metabolic process"/>
    <property type="evidence" value="ECO:0007669"/>
    <property type="project" value="UniProtKB-KW"/>
</dbReference>
<evidence type="ECO:0000256" key="3">
    <source>
        <dbReference type="ARBA" id="ARBA00012784"/>
    </source>
</evidence>
<dbReference type="FunFam" id="3.20.20.140:FF:000020">
    <property type="entry name" value="Adenosine deaminase"/>
    <property type="match status" value="1"/>
</dbReference>
<dbReference type="InterPro" id="IPR032466">
    <property type="entry name" value="Metal_Hydrolase"/>
</dbReference>
<evidence type="ECO:0000259" key="8">
    <source>
        <dbReference type="Pfam" id="PF00962"/>
    </source>
</evidence>